<dbReference type="PANTHER" id="PTHR14742:SF0">
    <property type="entry name" value="RIBONUCLEASE P PROTEIN SUBUNIT P21"/>
    <property type="match status" value="1"/>
</dbReference>
<evidence type="ECO:0000313" key="7">
    <source>
        <dbReference type="Proteomes" id="UP000824998"/>
    </source>
</evidence>
<feature type="region of interest" description="Disordered" evidence="5">
    <location>
        <begin position="138"/>
        <end position="166"/>
    </location>
</feature>
<sequence>MGKAKSTAVPNKVLHGRVSYLYQAASYFATLEQSGKAKDRESGHSKEVELSRSTESTKSSQIAARQLISDLKAVSLKAQIRMSPDMKHVMCKICNTVMIDGSTCSSGTENHSRGGKKPWADVIVRQCNICGTAKRFPVAKRQQRRPHRTLDKPKRENKLHRECHIT</sequence>
<keyword evidence="7" id="KW-1185">Reference proteome</keyword>
<dbReference type="OrthoDB" id="128536at2759"/>
<protein>
    <submittedName>
        <fullName evidence="6">RNAse P Rpr2/Rpp21/SNM1 subunit domain-containing protein</fullName>
    </submittedName>
</protein>
<dbReference type="PANTHER" id="PTHR14742">
    <property type="entry name" value="RIBONUCLEASE P SUBUNIT P21"/>
    <property type="match status" value="1"/>
</dbReference>
<keyword evidence="3" id="KW-0862">Zinc</keyword>
<dbReference type="Proteomes" id="UP000824998">
    <property type="component" value="Unassembled WGS sequence"/>
</dbReference>
<feature type="region of interest" description="Disordered" evidence="5">
    <location>
        <begin position="35"/>
        <end position="61"/>
    </location>
</feature>
<dbReference type="Pfam" id="PF04032">
    <property type="entry name" value="Rpr2"/>
    <property type="match status" value="1"/>
</dbReference>
<feature type="compositionally biased region" description="Basic and acidic residues" evidence="5">
    <location>
        <begin position="148"/>
        <end position="166"/>
    </location>
</feature>
<name>A0A9P8C7S6_9HELO</name>
<feature type="compositionally biased region" description="Basic and acidic residues" evidence="5">
    <location>
        <begin position="35"/>
        <end position="52"/>
    </location>
</feature>
<evidence type="ECO:0000256" key="4">
    <source>
        <dbReference type="ARBA" id="ARBA00038402"/>
    </source>
</evidence>
<comment type="caution">
    <text evidence="6">The sequence shown here is derived from an EMBL/GenBank/DDBJ whole genome shotgun (WGS) entry which is preliminary data.</text>
</comment>
<dbReference type="InterPro" id="IPR007175">
    <property type="entry name" value="Rpr2/Snm1/Rpp21"/>
</dbReference>
<comment type="similarity">
    <text evidence="4">Belongs to the eukaryotic/archaeal RNase P protein component 4 family.</text>
</comment>
<dbReference type="AlphaFoldDB" id="A0A9P8C7S6"/>
<keyword evidence="1" id="KW-0819">tRNA processing</keyword>
<dbReference type="Gene3D" id="6.20.50.20">
    <property type="match status" value="1"/>
</dbReference>
<gene>
    <name evidence="6" type="ORF">BJ875DRAFT_184458</name>
</gene>
<keyword evidence="2" id="KW-0479">Metal-binding</keyword>
<dbReference type="GO" id="GO:0046872">
    <property type="term" value="F:metal ion binding"/>
    <property type="evidence" value="ECO:0007669"/>
    <property type="project" value="UniProtKB-KW"/>
</dbReference>
<dbReference type="GO" id="GO:0008033">
    <property type="term" value="P:tRNA processing"/>
    <property type="evidence" value="ECO:0007669"/>
    <property type="project" value="UniProtKB-KW"/>
</dbReference>
<evidence type="ECO:0000256" key="3">
    <source>
        <dbReference type="ARBA" id="ARBA00022833"/>
    </source>
</evidence>
<evidence type="ECO:0000256" key="2">
    <source>
        <dbReference type="ARBA" id="ARBA00022723"/>
    </source>
</evidence>
<evidence type="ECO:0000256" key="1">
    <source>
        <dbReference type="ARBA" id="ARBA00022694"/>
    </source>
</evidence>
<evidence type="ECO:0000256" key="5">
    <source>
        <dbReference type="SAM" id="MobiDB-lite"/>
    </source>
</evidence>
<dbReference type="GO" id="GO:0005655">
    <property type="term" value="C:nucleolar ribonuclease P complex"/>
    <property type="evidence" value="ECO:0007669"/>
    <property type="project" value="TreeGrafter"/>
</dbReference>
<feature type="compositionally biased region" description="Basic residues" evidence="5">
    <location>
        <begin position="138"/>
        <end position="147"/>
    </location>
</feature>
<reference evidence="6" key="1">
    <citation type="journal article" date="2021" name="IMA Fungus">
        <title>Genomic characterization of three marine fungi, including Emericellopsis atlantica sp. nov. with signatures of a generalist lifestyle and marine biomass degradation.</title>
        <authorList>
            <person name="Hagestad O.C."/>
            <person name="Hou L."/>
            <person name="Andersen J.H."/>
            <person name="Hansen E.H."/>
            <person name="Altermark B."/>
            <person name="Li C."/>
            <person name="Kuhnert E."/>
            <person name="Cox R.J."/>
            <person name="Crous P.W."/>
            <person name="Spatafora J.W."/>
            <person name="Lail K."/>
            <person name="Amirebrahimi M."/>
            <person name="Lipzen A."/>
            <person name="Pangilinan J."/>
            <person name="Andreopoulos W."/>
            <person name="Hayes R.D."/>
            <person name="Ng V."/>
            <person name="Grigoriev I.V."/>
            <person name="Jackson S.A."/>
            <person name="Sutton T.D.S."/>
            <person name="Dobson A.D.W."/>
            <person name="Rama T."/>
        </authorList>
    </citation>
    <scope>NUCLEOTIDE SEQUENCE</scope>
    <source>
        <strain evidence="6">TRa018bII</strain>
    </source>
</reference>
<proteinExistence type="inferred from homology"/>
<accession>A0A9P8C7S6</accession>
<dbReference type="EMBL" id="MU251394">
    <property type="protein sequence ID" value="KAG9237044.1"/>
    <property type="molecule type" value="Genomic_DNA"/>
</dbReference>
<evidence type="ECO:0000313" key="6">
    <source>
        <dbReference type="EMBL" id="KAG9237044.1"/>
    </source>
</evidence>
<organism evidence="6 7">
    <name type="scientific">Amylocarpus encephaloides</name>
    <dbReference type="NCBI Taxonomy" id="45428"/>
    <lineage>
        <taxon>Eukaryota</taxon>
        <taxon>Fungi</taxon>
        <taxon>Dikarya</taxon>
        <taxon>Ascomycota</taxon>
        <taxon>Pezizomycotina</taxon>
        <taxon>Leotiomycetes</taxon>
        <taxon>Helotiales</taxon>
        <taxon>Helotiales incertae sedis</taxon>
        <taxon>Amylocarpus</taxon>
    </lineage>
</organism>